<name>A0A9P5UFZ9_9AGAR</name>
<feature type="region of interest" description="Disordered" evidence="1">
    <location>
        <begin position="1"/>
        <end position="75"/>
    </location>
</feature>
<dbReference type="Proteomes" id="UP000772434">
    <property type="component" value="Unassembled WGS sequence"/>
</dbReference>
<accession>A0A9P5UFZ9</accession>
<feature type="region of interest" description="Disordered" evidence="1">
    <location>
        <begin position="462"/>
        <end position="541"/>
    </location>
</feature>
<organism evidence="2 3">
    <name type="scientific">Rhodocollybia butyracea</name>
    <dbReference type="NCBI Taxonomy" id="206335"/>
    <lineage>
        <taxon>Eukaryota</taxon>
        <taxon>Fungi</taxon>
        <taxon>Dikarya</taxon>
        <taxon>Basidiomycota</taxon>
        <taxon>Agaricomycotina</taxon>
        <taxon>Agaricomycetes</taxon>
        <taxon>Agaricomycetidae</taxon>
        <taxon>Agaricales</taxon>
        <taxon>Marasmiineae</taxon>
        <taxon>Omphalotaceae</taxon>
        <taxon>Rhodocollybia</taxon>
    </lineage>
</organism>
<dbReference type="OrthoDB" id="3034515at2759"/>
<proteinExistence type="predicted"/>
<reference evidence="2" key="1">
    <citation type="submission" date="2020-11" db="EMBL/GenBank/DDBJ databases">
        <authorList>
            <consortium name="DOE Joint Genome Institute"/>
            <person name="Ahrendt S."/>
            <person name="Riley R."/>
            <person name="Andreopoulos W."/>
            <person name="Labutti K."/>
            <person name="Pangilinan J."/>
            <person name="Ruiz-Duenas F.J."/>
            <person name="Barrasa J.M."/>
            <person name="Sanchez-Garcia M."/>
            <person name="Camarero S."/>
            <person name="Miyauchi S."/>
            <person name="Serrano A."/>
            <person name="Linde D."/>
            <person name="Babiker R."/>
            <person name="Drula E."/>
            <person name="Ayuso-Fernandez I."/>
            <person name="Pacheco R."/>
            <person name="Padilla G."/>
            <person name="Ferreira P."/>
            <person name="Barriuso J."/>
            <person name="Kellner H."/>
            <person name="Castanera R."/>
            <person name="Alfaro M."/>
            <person name="Ramirez L."/>
            <person name="Pisabarro A.G."/>
            <person name="Kuo A."/>
            <person name="Tritt A."/>
            <person name="Lipzen A."/>
            <person name="He G."/>
            <person name="Yan M."/>
            <person name="Ng V."/>
            <person name="Cullen D."/>
            <person name="Martin F."/>
            <person name="Rosso M.-N."/>
            <person name="Henrissat B."/>
            <person name="Hibbett D."/>
            <person name="Martinez A.T."/>
            <person name="Grigoriev I.V."/>
        </authorList>
    </citation>
    <scope>NUCLEOTIDE SEQUENCE</scope>
    <source>
        <strain evidence="2">AH 40177</strain>
    </source>
</reference>
<evidence type="ECO:0000256" key="1">
    <source>
        <dbReference type="SAM" id="MobiDB-lite"/>
    </source>
</evidence>
<feature type="compositionally biased region" description="Basic and acidic residues" evidence="1">
    <location>
        <begin position="521"/>
        <end position="534"/>
    </location>
</feature>
<gene>
    <name evidence="2" type="ORF">BDP27DRAFT_1413479</name>
</gene>
<comment type="caution">
    <text evidence="2">The sequence shown here is derived from an EMBL/GenBank/DDBJ whole genome shotgun (WGS) entry which is preliminary data.</text>
</comment>
<dbReference type="EMBL" id="JADNRY010000003">
    <property type="protein sequence ID" value="KAF9077791.1"/>
    <property type="molecule type" value="Genomic_DNA"/>
</dbReference>
<dbReference type="AlphaFoldDB" id="A0A9P5UFZ9"/>
<feature type="compositionally biased region" description="Acidic residues" evidence="1">
    <location>
        <begin position="33"/>
        <end position="43"/>
    </location>
</feature>
<evidence type="ECO:0000313" key="3">
    <source>
        <dbReference type="Proteomes" id="UP000772434"/>
    </source>
</evidence>
<keyword evidence="3" id="KW-1185">Reference proteome</keyword>
<evidence type="ECO:0000313" key="2">
    <source>
        <dbReference type="EMBL" id="KAF9077791.1"/>
    </source>
</evidence>
<protein>
    <submittedName>
        <fullName evidence="2">Uncharacterized protein</fullName>
    </submittedName>
</protein>
<sequence length="541" mass="59521">MSSTLMQVDNELFAGELTPPVIEDFNTPTTSDVEQEPNNDENDPPIIDKSSAPTNDINRSDTESEPDSDTTESLLDATDVVVEEIIDSSNPTAKLTHGLRHMPNTGDQALHLVDGNHDIATHTIIGRIAFSDGSSYGPNFLGGYLDMKLFHKQEVSLDSLRRAKAKFLIQPIQDDHTGYPDAQSTINKANKIFNDYNGDVTTKYSDLIIYLETLSLKNTPSGYAIPIITAPVFVNVPKRGTTTRAKLSSGESHSRVLRPFEEVQKEQRKKNLEVFTNAESGNDPSRITIGSWSDPEGIIFALGETTDLGAIRIAPSTVYGKDGTQIDPLDWEDTLIPNSEVAVSLTSHLWDITYDRGSGHPLPNPSLHCVNLAKEIHLLPTTREDVTSLYRSHALTIRNEEERLKQITRNSTEAAARNNERLNHLTALYSKGNAVSKLDANLRQPAIPLTTVDTDTTLRALAVPDDDTPGAGPSIPKSSPLKRVTADSTITPTPKKRRQTHAAATENPDKIRRTTRNRTRSSKDTVDDKGKSKAVDYMNVD</sequence>